<name>A0ABN8FB40_9BACT</name>
<proteinExistence type="predicted"/>
<reference evidence="1" key="1">
    <citation type="submission" date="2021-12" db="EMBL/GenBank/DDBJ databases">
        <authorList>
            <person name="Rodrigo-Torres L."/>
            <person name="Arahal R. D."/>
            <person name="Lucena T."/>
        </authorList>
    </citation>
    <scope>NUCLEOTIDE SEQUENCE</scope>
    <source>
        <strain evidence="1">CECT 8419</strain>
    </source>
</reference>
<dbReference type="InterPro" id="IPR015996">
    <property type="entry name" value="UCP028451"/>
</dbReference>
<dbReference type="PANTHER" id="PTHR36452">
    <property type="entry name" value="CHROMOSOME 12, WHOLE GENOME SHOTGUN SEQUENCE"/>
    <property type="match status" value="1"/>
</dbReference>
<evidence type="ECO:0000313" key="1">
    <source>
        <dbReference type="EMBL" id="CAH1001678.1"/>
    </source>
</evidence>
<dbReference type="PIRSF" id="PIRSF028451">
    <property type="entry name" value="UCP028451"/>
    <property type="match status" value="1"/>
</dbReference>
<evidence type="ECO:0008006" key="3">
    <source>
        <dbReference type="Google" id="ProtNLM"/>
    </source>
</evidence>
<dbReference type="RefSeq" id="WP_238751527.1">
    <property type="nucleotide sequence ID" value="NZ_CAKLPZ010000003.1"/>
</dbReference>
<dbReference type="NCBIfam" id="TIGR02453">
    <property type="entry name" value="TIGR02453 family protein"/>
    <property type="match status" value="1"/>
</dbReference>
<evidence type="ECO:0000313" key="2">
    <source>
        <dbReference type="Proteomes" id="UP000837803"/>
    </source>
</evidence>
<accession>A0ABN8FB40</accession>
<organism evidence="1 2">
    <name type="scientific">Neolewinella maritima</name>
    <dbReference type="NCBI Taxonomy" id="1383882"/>
    <lineage>
        <taxon>Bacteria</taxon>
        <taxon>Pseudomonadati</taxon>
        <taxon>Bacteroidota</taxon>
        <taxon>Saprospiria</taxon>
        <taxon>Saprospirales</taxon>
        <taxon>Lewinellaceae</taxon>
        <taxon>Neolewinella</taxon>
    </lineage>
</organism>
<protein>
    <recommendedName>
        <fullName evidence="3">DUF2461 domain-containing protein</fullName>
    </recommendedName>
</protein>
<gene>
    <name evidence="1" type="ORF">LEM8419_02584</name>
</gene>
<sequence>MARIEHATYTFLRQLAAHNDRDWFAAHREAYDAARANVAAFAQELLDRLAKTDVISTQNGKKALFRIYRDVRFSKNKLPYKTNFAGSFTRDGKQRRGGYYFHLSPSENMVGGGFYGIERADLKRIREELDGDAGALREITGAKEFTRLYGTLRGEQLKTAPQGYPRDHPNIDLLRYKQFYAARTFSEQEVLSADFIDLAEEALLGLRPFFDYFSEVLTTDANGESILD</sequence>
<dbReference type="InterPro" id="IPR012808">
    <property type="entry name" value="CHP02453"/>
</dbReference>
<comment type="caution">
    <text evidence="1">The sequence shown here is derived from an EMBL/GenBank/DDBJ whole genome shotgun (WGS) entry which is preliminary data.</text>
</comment>
<dbReference type="EMBL" id="CAKLPZ010000003">
    <property type="protein sequence ID" value="CAH1001678.1"/>
    <property type="molecule type" value="Genomic_DNA"/>
</dbReference>
<keyword evidence="2" id="KW-1185">Reference proteome</keyword>
<dbReference type="PANTHER" id="PTHR36452:SF1">
    <property type="entry name" value="DUF2461 DOMAIN-CONTAINING PROTEIN"/>
    <property type="match status" value="1"/>
</dbReference>
<dbReference type="Pfam" id="PF09365">
    <property type="entry name" value="DUF2461"/>
    <property type="match status" value="1"/>
</dbReference>
<dbReference type="Proteomes" id="UP000837803">
    <property type="component" value="Unassembled WGS sequence"/>
</dbReference>